<dbReference type="STRING" id="1325735.A0A428UAE3"/>
<evidence type="ECO:0008006" key="7">
    <source>
        <dbReference type="Google" id="ProtNLM"/>
    </source>
</evidence>
<dbReference type="NCBIfam" id="TIGR00293">
    <property type="entry name" value="prefoldin subunit alpha"/>
    <property type="match status" value="1"/>
</dbReference>
<gene>
    <name evidence="5" type="ORF">CEP52_003132</name>
</gene>
<dbReference type="PANTHER" id="PTHR12674:SF2">
    <property type="entry name" value="PREFOLDIN SUBUNIT 5"/>
    <property type="match status" value="1"/>
</dbReference>
<organism evidence="5 6">
    <name type="scientific">Fusarium oligoseptatum</name>
    <dbReference type="NCBI Taxonomy" id="2604345"/>
    <lineage>
        <taxon>Eukaryota</taxon>
        <taxon>Fungi</taxon>
        <taxon>Dikarya</taxon>
        <taxon>Ascomycota</taxon>
        <taxon>Pezizomycotina</taxon>
        <taxon>Sordariomycetes</taxon>
        <taxon>Hypocreomycetidae</taxon>
        <taxon>Hypocreales</taxon>
        <taxon>Nectriaceae</taxon>
        <taxon>Fusarium</taxon>
        <taxon>Fusarium solani species complex</taxon>
    </lineage>
</organism>
<dbReference type="GO" id="GO:0016272">
    <property type="term" value="C:prefoldin complex"/>
    <property type="evidence" value="ECO:0007669"/>
    <property type="project" value="InterPro"/>
</dbReference>
<dbReference type="InterPro" id="IPR011599">
    <property type="entry name" value="PFD_alpha_archaea"/>
</dbReference>
<keyword evidence="3" id="KW-0175">Coiled coil</keyword>
<dbReference type="GO" id="GO:0005737">
    <property type="term" value="C:cytoplasm"/>
    <property type="evidence" value="ECO:0007669"/>
    <property type="project" value="TreeGrafter"/>
</dbReference>
<feature type="region of interest" description="Disordered" evidence="4">
    <location>
        <begin position="1"/>
        <end position="32"/>
    </location>
</feature>
<dbReference type="FunFam" id="1.10.287.370:FF:000004">
    <property type="entry name" value="Probable prefoldin subunit 5"/>
    <property type="match status" value="1"/>
</dbReference>
<evidence type="ECO:0000256" key="4">
    <source>
        <dbReference type="SAM" id="MobiDB-lite"/>
    </source>
</evidence>
<dbReference type="PANTHER" id="PTHR12674">
    <property type="entry name" value="PREFOLDIN SUBUNIT 5"/>
    <property type="match status" value="1"/>
</dbReference>
<evidence type="ECO:0000256" key="3">
    <source>
        <dbReference type="SAM" id="Coils"/>
    </source>
</evidence>
<keyword evidence="6" id="KW-1185">Reference proteome</keyword>
<dbReference type="Proteomes" id="UP000287144">
    <property type="component" value="Unassembled WGS sequence"/>
</dbReference>
<dbReference type="Gene3D" id="1.10.287.370">
    <property type="match status" value="1"/>
</dbReference>
<feature type="compositionally biased region" description="Polar residues" evidence="4">
    <location>
        <begin position="8"/>
        <end position="18"/>
    </location>
</feature>
<sequence length="185" mass="20406">MKAKTGGASRQATHSSSGDHLPRTFQRRGTMSGKQETINLDTLEPQQLAQVKKQLDEELEHLTTSFAQLHGAQTKFKECLRCVQSRAAAPKGSNSILVPLTNSLYVRGELSDAETVLVDVGTGFLVEKKLKSAEKFYEGKVEELGNNLKDLEVIVQRKQANARTIEEVLRQKIMAAQGQGDQQQA</sequence>
<dbReference type="InterPro" id="IPR009053">
    <property type="entry name" value="Prefoldin"/>
</dbReference>
<feature type="coiled-coil region" evidence="3">
    <location>
        <begin position="141"/>
        <end position="168"/>
    </location>
</feature>
<dbReference type="EMBL" id="NKCK01000019">
    <property type="protein sequence ID" value="RSM11259.1"/>
    <property type="molecule type" value="Genomic_DNA"/>
</dbReference>
<dbReference type="CDD" id="cd23157">
    <property type="entry name" value="Prefoldin_5"/>
    <property type="match status" value="1"/>
</dbReference>
<proteinExistence type="inferred from homology"/>
<dbReference type="AlphaFoldDB" id="A0A428UAE3"/>
<dbReference type="GO" id="GO:1990113">
    <property type="term" value="P:RNA polymerase I assembly"/>
    <property type="evidence" value="ECO:0007669"/>
    <property type="project" value="TreeGrafter"/>
</dbReference>
<keyword evidence="2" id="KW-0143">Chaperone</keyword>
<dbReference type="InterPro" id="IPR004127">
    <property type="entry name" value="Prefoldin_subunit_alpha"/>
</dbReference>
<protein>
    <recommendedName>
        <fullName evidence="7">Alpha subunit</fullName>
    </recommendedName>
</protein>
<comment type="caution">
    <text evidence="5">The sequence shown here is derived from an EMBL/GenBank/DDBJ whole genome shotgun (WGS) entry which is preliminary data.</text>
</comment>
<evidence type="ECO:0000256" key="1">
    <source>
        <dbReference type="ARBA" id="ARBA00010048"/>
    </source>
</evidence>
<reference evidence="5 6" key="1">
    <citation type="submission" date="2017-06" db="EMBL/GenBank/DDBJ databases">
        <title>Comparative genomic analysis of Ambrosia Fusariam Clade fungi.</title>
        <authorList>
            <person name="Stajich J.E."/>
            <person name="Carrillo J."/>
            <person name="Kijimoto T."/>
            <person name="Eskalen A."/>
            <person name="O'Donnell K."/>
            <person name="Kasson M."/>
        </authorList>
    </citation>
    <scope>NUCLEOTIDE SEQUENCE [LARGE SCALE GENOMIC DNA]</scope>
    <source>
        <strain evidence="5 6">NRRL62579</strain>
    </source>
</reference>
<evidence type="ECO:0000313" key="6">
    <source>
        <dbReference type="Proteomes" id="UP000287144"/>
    </source>
</evidence>
<evidence type="ECO:0000313" key="5">
    <source>
        <dbReference type="EMBL" id="RSM11259.1"/>
    </source>
</evidence>
<dbReference type="GO" id="GO:1990115">
    <property type="term" value="P:RNA polymerase III assembly"/>
    <property type="evidence" value="ECO:0007669"/>
    <property type="project" value="TreeGrafter"/>
</dbReference>
<dbReference type="GO" id="GO:0006457">
    <property type="term" value="P:protein folding"/>
    <property type="evidence" value="ECO:0007669"/>
    <property type="project" value="InterPro"/>
</dbReference>
<dbReference type="SUPFAM" id="SSF46579">
    <property type="entry name" value="Prefoldin"/>
    <property type="match status" value="1"/>
</dbReference>
<name>A0A428UAE3_9HYPO</name>
<comment type="similarity">
    <text evidence="1">Belongs to the prefoldin subunit alpha family.</text>
</comment>
<accession>A0A428UAE3</accession>
<evidence type="ECO:0000256" key="2">
    <source>
        <dbReference type="ARBA" id="ARBA00023186"/>
    </source>
</evidence>
<dbReference type="GO" id="GO:1990114">
    <property type="term" value="P:RNA polymerase II core complex assembly"/>
    <property type="evidence" value="ECO:0007669"/>
    <property type="project" value="TreeGrafter"/>
</dbReference>
<dbReference type="GO" id="GO:0051082">
    <property type="term" value="F:unfolded protein binding"/>
    <property type="evidence" value="ECO:0007669"/>
    <property type="project" value="InterPro"/>
</dbReference>
<dbReference type="Pfam" id="PF02996">
    <property type="entry name" value="Prefoldin"/>
    <property type="match status" value="1"/>
</dbReference>